<dbReference type="GO" id="GO:0003677">
    <property type="term" value="F:DNA binding"/>
    <property type="evidence" value="ECO:0007669"/>
    <property type="project" value="UniProtKB-UniRule"/>
</dbReference>
<feature type="domain" description="BEACH" evidence="10">
    <location>
        <begin position="321"/>
        <end position="629"/>
    </location>
</feature>
<dbReference type="Gene3D" id="3.90.15.10">
    <property type="entry name" value="Topoisomerase I, Chain A, domain 3"/>
    <property type="match status" value="1"/>
</dbReference>
<dbReference type="InterPro" id="IPR036202">
    <property type="entry name" value="TopoI_DNA-bd_euk_N_sf"/>
</dbReference>
<comment type="similarity">
    <text evidence="2 6 7">Belongs to the type IB topoisomerase family.</text>
</comment>
<evidence type="ECO:0000256" key="1">
    <source>
        <dbReference type="ARBA" id="ARBA00000213"/>
    </source>
</evidence>
<dbReference type="EC" id="5.6.2.1" evidence="7"/>
<evidence type="ECO:0000256" key="7">
    <source>
        <dbReference type="RuleBase" id="RU365101"/>
    </source>
</evidence>
<evidence type="ECO:0000259" key="10">
    <source>
        <dbReference type="PROSITE" id="PS50197"/>
    </source>
</evidence>
<dbReference type="Pfam" id="PF01028">
    <property type="entry name" value="Topoisom_I"/>
    <property type="match status" value="1"/>
</dbReference>
<keyword evidence="3 6" id="KW-0799">Topoisomerase</keyword>
<dbReference type="Gene3D" id="3.40.50.720">
    <property type="entry name" value="NAD(P)-binding Rossmann-like Domain"/>
    <property type="match status" value="1"/>
</dbReference>
<dbReference type="InterPro" id="IPR018521">
    <property type="entry name" value="TopoIB_AS"/>
</dbReference>
<evidence type="ECO:0000256" key="5">
    <source>
        <dbReference type="ARBA" id="ARBA00023235"/>
    </source>
</evidence>
<dbReference type="SUPFAM" id="SSF81837">
    <property type="entry name" value="BEACH domain"/>
    <property type="match status" value="1"/>
</dbReference>
<dbReference type="InterPro" id="IPR013030">
    <property type="entry name" value="DNA_topo_DNA_db_N_dom2"/>
</dbReference>
<feature type="region of interest" description="Disordered" evidence="9">
    <location>
        <begin position="529"/>
        <end position="549"/>
    </location>
</feature>
<dbReference type="Gene3D" id="2.170.11.10">
    <property type="entry name" value="DNA Topoisomerase I, domain 2"/>
    <property type="match status" value="1"/>
</dbReference>
<dbReference type="InterPro" id="IPR013500">
    <property type="entry name" value="TopoI_cat_euk"/>
</dbReference>
<dbReference type="AlphaFoldDB" id="A0A3L6FW72"/>
<dbReference type="Proteomes" id="UP000251960">
    <property type="component" value="Chromosome 2"/>
</dbReference>
<dbReference type="InterPro" id="IPR011010">
    <property type="entry name" value="DNA_brk_join_enz"/>
</dbReference>
<dbReference type="SUPFAM" id="SSF56349">
    <property type="entry name" value="DNA breaking-rejoining enzymes"/>
    <property type="match status" value="1"/>
</dbReference>
<gene>
    <name evidence="11" type="primary">TOP1B_2</name>
    <name evidence="11" type="ORF">Zm00014a_042240</name>
</gene>
<dbReference type="SUPFAM" id="SSF56741">
    <property type="entry name" value="Eukaryotic DNA topoisomerase I, N-terminal DNA-binding fragment"/>
    <property type="match status" value="1"/>
</dbReference>
<evidence type="ECO:0000256" key="4">
    <source>
        <dbReference type="ARBA" id="ARBA00023125"/>
    </source>
</evidence>
<dbReference type="CDD" id="cd00659">
    <property type="entry name" value="Topo_IB_C"/>
    <property type="match status" value="1"/>
</dbReference>
<dbReference type="ExpressionAtlas" id="A0A3L6FW72">
    <property type="expression patterns" value="baseline and differential"/>
</dbReference>
<dbReference type="Gene3D" id="1.10.1540.10">
    <property type="entry name" value="BEACH domain"/>
    <property type="match status" value="1"/>
</dbReference>
<protein>
    <recommendedName>
        <fullName evidence="7">DNA topoisomerase I</fullName>
        <ecNumber evidence="7">5.6.2.1</ecNumber>
    </recommendedName>
    <alternativeName>
        <fullName evidence="7">DNA topoisomerase 1</fullName>
    </alternativeName>
</protein>
<comment type="catalytic activity">
    <reaction evidence="1 6 7">
        <text>ATP-independent breakage of single-stranded DNA, followed by passage and rejoining.</text>
        <dbReference type="EC" id="5.6.2.1"/>
    </reaction>
</comment>
<dbReference type="PANTHER" id="PTHR10290">
    <property type="entry name" value="DNA TOPOISOMERASE I"/>
    <property type="match status" value="1"/>
</dbReference>
<dbReference type="GO" id="GO:0005694">
    <property type="term" value="C:chromosome"/>
    <property type="evidence" value="ECO:0007669"/>
    <property type="project" value="InterPro"/>
</dbReference>
<dbReference type="PROSITE" id="PS50197">
    <property type="entry name" value="BEACH"/>
    <property type="match status" value="1"/>
</dbReference>
<reference evidence="11" key="1">
    <citation type="journal article" date="2018" name="Nat. Genet.">
        <title>Extensive intraspecific gene order and gene structural variations between Mo17 and other maize genomes.</title>
        <authorList>
            <person name="Sun S."/>
            <person name="Zhou Y."/>
            <person name="Chen J."/>
            <person name="Shi J."/>
            <person name="Zhao H."/>
            <person name="Zhao H."/>
            <person name="Song W."/>
            <person name="Zhang M."/>
            <person name="Cui Y."/>
            <person name="Dong X."/>
            <person name="Liu H."/>
            <person name="Ma X."/>
            <person name="Jiao Y."/>
            <person name="Wang B."/>
            <person name="Wei X."/>
            <person name="Stein J.C."/>
            <person name="Glaubitz J.C."/>
            <person name="Lu F."/>
            <person name="Yu G."/>
            <person name="Liang C."/>
            <person name="Fengler K."/>
            <person name="Li B."/>
            <person name="Rafalski A."/>
            <person name="Schnable P.S."/>
            <person name="Ware D.H."/>
            <person name="Buckler E.S."/>
            <person name="Lai J."/>
        </authorList>
    </citation>
    <scope>NUCLEOTIDE SEQUENCE [LARGE SCALE GENOMIC DNA]</scope>
    <source>
        <tissue evidence="11">Seedling</tissue>
    </source>
</reference>
<dbReference type="GO" id="GO:0006265">
    <property type="term" value="P:DNA topological change"/>
    <property type="evidence" value="ECO:0007669"/>
    <property type="project" value="UniProtKB-UniRule"/>
</dbReference>
<organism evidence="11">
    <name type="scientific">Zea mays</name>
    <name type="common">Maize</name>
    <dbReference type="NCBI Taxonomy" id="4577"/>
    <lineage>
        <taxon>Eukaryota</taxon>
        <taxon>Viridiplantae</taxon>
        <taxon>Streptophyta</taxon>
        <taxon>Embryophyta</taxon>
        <taxon>Tracheophyta</taxon>
        <taxon>Spermatophyta</taxon>
        <taxon>Magnoliopsida</taxon>
        <taxon>Liliopsida</taxon>
        <taxon>Poales</taxon>
        <taxon>Poaceae</taxon>
        <taxon>PACMAD clade</taxon>
        <taxon>Panicoideae</taxon>
        <taxon>Andropogonodae</taxon>
        <taxon>Andropogoneae</taxon>
        <taxon>Tripsacinae</taxon>
        <taxon>Zea</taxon>
    </lineage>
</organism>
<keyword evidence="8" id="KW-0175">Coiled coil</keyword>
<keyword evidence="4 6" id="KW-0238">DNA-binding</keyword>
<accession>A0A3L6FW72</accession>
<dbReference type="InterPro" id="IPR001631">
    <property type="entry name" value="TopoI"/>
</dbReference>
<dbReference type="PRINTS" id="PR00416">
    <property type="entry name" value="EUTPISMRASEI"/>
</dbReference>
<proteinExistence type="inferred from homology"/>
<dbReference type="PANTHER" id="PTHR10290:SF23">
    <property type="entry name" value="DNA TOPOISOMERASE 1 BETA"/>
    <property type="match status" value="1"/>
</dbReference>
<dbReference type="InterPro" id="IPR008336">
    <property type="entry name" value="TopoI_DNA-bd_euk"/>
</dbReference>
<feature type="coiled-coil region" evidence="8">
    <location>
        <begin position="357"/>
        <end position="391"/>
    </location>
</feature>
<comment type="function">
    <text evidence="7">Releases the supercoiling and torsional tension of DNA introduced during the DNA replication and transcription by transiently cleaving and rejoining one strand of the DNA duplex. Introduces a single-strand break via transesterification at the specific target site 5'-[CT]CCTTp site in duplex DNA. The scissile phosphodiester is attacked by the catalytic tyrosine of the enzyme, resulting in the formation of a DNA-(3'-phosphotyrosyl)-enzyme intermediate and the expulsion of a 5'-OH DNA strand. The free DNA strand then undergoes passage around the unbroken strand thus removing DNA supercoils. Finally, in the religation step, the DNA 5'-OH attacks the covalent intermediate to expel the active-site tyrosine and restore the DNA phosphodiester backbone.</text>
</comment>
<dbReference type="InterPro" id="IPR001509">
    <property type="entry name" value="Epimerase_deHydtase"/>
</dbReference>
<evidence type="ECO:0000256" key="6">
    <source>
        <dbReference type="PROSITE-ProRule" id="PRU01382"/>
    </source>
</evidence>
<dbReference type="Pfam" id="PF01370">
    <property type="entry name" value="Epimerase"/>
    <property type="match status" value="1"/>
</dbReference>
<feature type="active site" description="O-(3'-phospho-DNA)-tyrosine intermediate" evidence="6">
    <location>
        <position position="447"/>
    </location>
</feature>
<evidence type="ECO:0000256" key="8">
    <source>
        <dbReference type="SAM" id="Coils"/>
    </source>
</evidence>
<dbReference type="InterPro" id="IPR000409">
    <property type="entry name" value="BEACH_dom"/>
</dbReference>
<dbReference type="EMBL" id="NCVQ01000003">
    <property type="protein sequence ID" value="PWZ39135.1"/>
    <property type="molecule type" value="Genomic_DNA"/>
</dbReference>
<dbReference type="InterPro" id="IPR051062">
    <property type="entry name" value="Topoisomerase_IB"/>
</dbReference>
<keyword evidence="5 6" id="KW-0413">Isomerase</keyword>
<dbReference type="InterPro" id="IPR036372">
    <property type="entry name" value="BEACH_dom_sf"/>
</dbReference>
<name>A0A3L6FW72_MAIZE</name>
<dbReference type="SMART" id="SM01026">
    <property type="entry name" value="Beach"/>
    <property type="match status" value="1"/>
</dbReference>
<dbReference type="FunFam" id="3.90.15.10:FF:000003">
    <property type="entry name" value="DNA topoisomerase I"/>
    <property type="match status" value="1"/>
</dbReference>
<dbReference type="GO" id="GO:0003917">
    <property type="term" value="F:DNA topoisomerase type I (single strand cut, ATP-independent) activity"/>
    <property type="evidence" value="ECO:0007669"/>
    <property type="project" value="UniProtKB-UniRule"/>
</dbReference>
<evidence type="ECO:0000256" key="2">
    <source>
        <dbReference type="ARBA" id="ARBA00006645"/>
    </source>
</evidence>
<dbReference type="InterPro" id="IPR013499">
    <property type="entry name" value="TopoI_euk"/>
</dbReference>
<dbReference type="PROSITE" id="PS00176">
    <property type="entry name" value="TOPO_IB_1"/>
    <property type="match status" value="1"/>
</dbReference>
<comment type="caution">
    <text evidence="11">The sequence shown here is derived from an EMBL/GenBank/DDBJ whole genome shotgun (WGS) entry which is preliminary data.</text>
</comment>
<sequence length="882" mass="99682">MRRRRSSSGRRRHRRCGGRWWGGSASLFRFCFRSFGHAVLRPALSFVGVRYPLLSGPAASNPSSEVAFMPLRSEVPADAAPAQTPAPEPVGRLTMGKLKRRILPSDITINIGKGAPVPECPIPGESWKEVKHDNTVTWLAFWNDPINPKDFKYVFLAASSSLKGQSDKEKYEKSRKLKGHIQRIRENYTKDFKNKDVTRRQIAVATYLIDKLALRAGNEKDDDEADTVGCCTLKVDNVTCMPPNQIQFDFLGKDSIRYFNTVEVEELVYKAIEGFRAGKKPGQDLFDKIDTSRLNAHLKDLMPGLTAKVFRTYNASITLDGILHEETEDGTVLEKIVVYQRANKEVAIICNHQRSVSKSHESQMTRMNEKIDELKSQMEELKADLNKAKKGKPLGYDSEGKPKRNLAPEAIQKKVATLEGKIEKMEMDKRIKEDLKTVALGTSKINYLDPRITVAWCKRHEVPIEKGGKFDHADRLFQSIESAYINSLSNTSDVKELIPEFFYMPEFLENSNSYHLGVKQDGEPIGDVALPPWAKDDNSSDEFDKDSIESDDRSLEELSWETLELLVVEAIAPAVIGTTNVLKACYEAKVKRVVVVSSCGAVYANPIYPKGKVFDEDCWSDEDYCRKKEDWYLVSKTLSEREALAFAAKTGLDVVTVCPSLVFGPLMQPTVNLSSEMILKYFKADLETVENVLSNMVDIRDVADALLPTYEKPEASGRYICSSHAIKISDMINILKTMYPSYPYPKRCFQIMFPSTLQGTGENWTMMKTICVTEYLNYEGDYMPLQPLEDENDTVISFLYPLEPPVKQGRTRRGRFQSRSGQLLFILFMMGTVSDISFGVDKKQDDEYNAPDEYNAVYKFALYCLRPSLEGVLAKSSKMVPD</sequence>
<evidence type="ECO:0000256" key="3">
    <source>
        <dbReference type="ARBA" id="ARBA00023029"/>
    </source>
</evidence>
<dbReference type="SUPFAM" id="SSF51735">
    <property type="entry name" value="NAD(P)-binding Rossmann-fold domains"/>
    <property type="match status" value="1"/>
</dbReference>
<evidence type="ECO:0000313" key="11">
    <source>
        <dbReference type="EMBL" id="PWZ39135.1"/>
    </source>
</evidence>
<dbReference type="PROSITE" id="PS52038">
    <property type="entry name" value="TOPO_IB_2"/>
    <property type="match status" value="1"/>
</dbReference>
<evidence type="ECO:0000256" key="9">
    <source>
        <dbReference type="SAM" id="MobiDB-lite"/>
    </source>
</evidence>
<dbReference type="Pfam" id="PF02919">
    <property type="entry name" value="Topoisom_I_N"/>
    <property type="match status" value="1"/>
</dbReference>
<dbReference type="SMART" id="SM00435">
    <property type="entry name" value="TOPEUc"/>
    <property type="match status" value="1"/>
</dbReference>
<dbReference type="Pfam" id="PF02138">
    <property type="entry name" value="Beach"/>
    <property type="match status" value="1"/>
</dbReference>
<dbReference type="InterPro" id="IPR014711">
    <property type="entry name" value="TopoI_cat_a-hlx-sub_euk"/>
</dbReference>
<dbReference type="InterPro" id="IPR036291">
    <property type="entry name" value="NAD(P)-bd_dom_sf"/>
</dbReference>